<proteinExistence type="predicted"/>
<gene>
    <name evidence="1" type="ORF">DPEC_G00316660</name>
</gene>
<evidence type="ECO:0000313" key="2">
    <source>
        <dbReference type="Proteomes" id="UP001157502"/>
    </source>
</evidence>
<sequence length="91" mass="10322">MKSTVTGTCPVWERRRRRRLIPIKDRADYGRLWWRGPVTVPRDQLEPGEGGASWPGQSEAAHVKPGGTALLTQFHDDKDEFGYVNLGRDMS</sequence>
<dbReference type="Proteomes" id="UP001157502">
    <property type="component" value="Chromosome 30"/>
</dbReference>
<protein>
    <submittedName>
        <fullName evidence="1">Uncharacterized protein</fullName>
    </submittedName>
</protein>
<keyword evidence="2" id="KW-1185">Reference proteome</keyword>
<organism evidence="1 2">
    <name type="scientific">Dallia pectoralis</name>
    <name type="common">Alaska blackfish</name>
    <dbReference type="NCBI Taxonomy" id="75939"/>
    <lineage>
        <taxon>Eukaryota</taxon>
        <taxon>Metazoa</taxon>
        <taxon>Chordata</taxon>
        <taxon>Craniata</taxon>
        <taxon>Vertebrata</taxon>
        <taxon>Euteleostomi</taxon>
        <taxon>Actinopterygii</taxon>
        <taxon>Neopterygii</taxon>
        <taxon>Teleostei</taxon>
        <taxon>Protacanthopterygii</taxon>
        <taxon>Esociformes</taxon>
        <taxon>Umbridae</taxon>
        <taxon>Dallia</taxon>
    </lineage>
</organism>
<accession>A0ACC2FCY1</accession>
<evidence type="ECO:0000313" key="1">
    <source>
        <dbReference type="EMBL" id="KAJ7989163.1"/>
    </source>
</evidence>
<name>A0ACC2FCY1_DALPE</name>
<comment type="caution">
    <text evidence="1">The sequence shown here is derived from an EMBL/GenBank/DDBJ whole genome shotgun (WGS) entry which is preliminary data.</text>
</comment>
<reference evidence="1" key="1">
    <citation type="submission" date="2021-05" db="EMBL/GenBank/DDBJ databases">
        <authorList>
            <person name="Pan Q."/>
            <person name="Jouanno E."/>
            <person name="Zahm M."/>
            <person name="Klopp C."/>
            <person name="Cabau C."/>
            <person name="Louis A."/>
            <person name="Berthelot C."/>
            <person name="Parey E."/>
            <person name="Roest Crollius H."/>
            <person name="Montfort J."/>
            <person name="Robinson-Rechavi M."/>
            <person name="Bouchez O."/>
            <person name="Lampietro C."/>
            <person name="Lopez Roques C."/>
            <person name="Donnadieu C."/>
            <person name="Postlethwait J."/>
            <person name="Bobe J."/>
            <person name="Dillon D."/>
            <person name="Chandos A."/>
            <person name="von Hippel F."/>
            <person name="Guiguen Y."/>
        </authorList>
    </citation>
    <scope>NUCLEOTIDE SEQUENCE</scope>
    <source>
        <strain evidence="1">YG-Jan2019</strain>
    </source>
</reference>
<dbReference type="EMBL" id="CM055757">
    <property type="protein sequence ID" value="KAJ7989163.1"/>
    <property type="molecule type" value="Genomic_DNA"/>
</dbReference>